<dbReference type="Gene3D" id="1.10.10.10">
    <property type="entry name" value="Winged helix-like DNA-binding domain superfamily/Winged helix DNA-binding domain"/>
    <property type="match status" value="1"/>
</dbReference>
<keyword evidence="6" id="KW-1185">Reference proteome</keyword>
<keyword evidence="1" id="KW-0805">Transcription regulation</keyword>
<dbReference type="CDD" id="cd00090">
    <property type="entry name" value="HTH_ARSR"/>
    <property type="match status" value="1"/>
</dbReference>
<dbReference type="NCBIfam" id="NF033788">
    <property type="entry name" value="HTH_metalloreg"/>
    <property type="match status" value="1"/>
</dbReference>
<reference evidence="6" key="1">
    <citation type="journal article" date="2019" name="Int. J. Syst. Evol. Microbiol.">
        <title>The Global Catalogue of Microorganisms (GCM) 10K type strain sequencing project: providing services to taxonomists for standard genome sequencing and annotation.</title>
        <authorList>
            <consortium name="The Broad Institute Genomics Platform"/>
            <consortium name="The Broad Institute Genome Sequencing Center for Infectious Disease"/>
            <person name="Wu L."/>
            <person name="Ma J."/>
        </authorList>
    </citation>
    <scope>NUCLEOTIDE SEQUENCE [LARGE SCALE GENOMIC DNA]</scope>
    <source>
        <strain evidence="6">KCTC 22245</strain>
    </source>
</reference>
<proteinExistence type="predicted"/>
<dbReference type="PROSITE" id="PS50987">
    <property type="entry name" value="HTH_ARSR_2"/>
    <property type="match status" value="1"/>
</dbReference>
<accession>A0ABV7MGE5</accession>
<evidence type="ECO:0000256" key="1">
    <source>
        <dbReference type="ARBA" id="ARBA00023015"/>
    </source>
</evidence>
<keyword evidence="3" id="KW-0804">Transcription</keyword>
<evidence type="ECO:0000313" key="5">
    <source>
        <dbReference type="EMBL" id="MFC3303857.1"/>
    </source>
</evidence>
<dbReference type="InterPro" id="IPR001845">
    <property type="entry name" value="HTH_ArsR_DNA-bd_dom"/>
</dbReference>
<evidence type="ECO:0000313" key="6">
    <source>
        <dbReference type="Proteomes" id="UP001595607"/>
    </source>
</evidence>
<dbReference type="InterPro" id="IPR036390">
    <property type="entry name" value="WH_DNA-bd_sf"/>
</dbReference>
<gene>
    <name evidence="5" type="ORF">ACFONP_14085</name>
</gene>
<dbReference type="InterPro" id="IPR036388">
    <property type="entry name" value="WH-like_DNA-bd_sf"/>
</dbReference>
<dbReference type="RefSeq" id="WP_189576784.1">
    <property type="nucleotide sequence ID" value="NZ_BMXU01000002.1"/>
</dbReference>
<dbReference type="SUPFAM" id="SSF46785">
    <property type="entry name" value="Winged helix' DNA-binding domain"/>
    <property type="match status" value="1"/>
</dbReference>
<dbReference type="PRINTS" id="PR00778">
    <property type="entry name" value="HTHARSR"/>
</dbReference>
<evidence type="ECO:0000256" key="2">
    <source>
        <dbReference type="ARBA" id="ARBA00023125"/>
    </source>
</evidence>
<dbReference type="Proteomes" id="UP001595607">
    <property type="component" value="Unassembled WGS sequence"/>
</dbReference>
<dbReference type="PANTHER" id="PTHR43132">
    <property type="entry name" value="ARSENICAL RESISTANCE OPERON REPRESSOR ARSR-RELATED"/>
    <property type="match status" value="1"/>
</dbReference>
<dbReference type="InterPro" id="IPR051011">
    <property type="entry name" value="Metal_resp_trans_reg"/>
</dbReference>
<comment type="caution">
    <text evidence="5">The sequence shown here is derived from an EMBL/GenBank/DDBJ whole genome shotgun (WGS) entry which is preliminary data.</text>
</comment>
<dbReference type="Pfam" id="PF12840">
    <property type="entry name" value="HTH_20"/>
    <property type="match status" value="1"/>
</dbReference>
<organism evidence="5 6">
    <name type="scientific">Parvularcula lutaonensis</name>
    <dbReference type="NCBI Taxonomy" id="491923"/>
    <lineage>
        <taxon>Bacteria</taxon>
        <taxon>Pseudomonadati</taxon>
        <taxon>Pseudomonadota</taxon>
        <taxon>Alphaproteobacteria</taxon>
        <taxon>Parvularculales</taxon>
        <taxon>Parvularculaceae</taxon>
        <taxon>Parvularcula</taxon>
    </lineage>
</organism>
<name>A0ABV7MGE5_9PROT</name>
<dbReference type="PANTHER" id="PTHR43132:SF2">
    <property type="entry name" value="ARSENICAL RESISTANCE OPERON REPRESSOR ARSR-RELATED"/>
    <property type="match status" value="1"/>
</dbReference>
<evidence type="ECO:0000256" key="3">
    <source>
        <dbReference type="ARBA" id="ARBA00023163"/>
    </source>
</evidence>
<evidence type="ECO:0000259" key="4">
    <source>
        <dbReference type="PROSITE" id="PS50987"/>
    </source>
</evidence>
<dbReference type="InterPro" id="IPR011991">
    <property type="entry name" value="ArsR-like_HTH"/>
</dbReference>
<dbReference type="SMART" id="SM00418">
    <property type="entry name" value="HTH_ARSR"/>
    <property type="match status" value="1"/>
</dbReference>
<dbReference type="EMBL" id="JBHRVA010000003">
    <property type="protein sequence ID" value="MFC3303857.1"/>
    <property type="molecule type" value="Genomic_DNA"/>
</dbReference>
<feature type="domain" description="HTH arsR-type" evidence="4">
    <location>
        <begin position="1"/>
        <end position="97"/>
    </location>
</feature>
<keyword evidence="2" id="KW-0238">DNA-binding</keyword>
<protein>
    <submittedName>
        <fullName evidence="5">ArsR/SmtB family transcription factor</fullName>
    </submittedName>
</protein>
<sequence length="121" mass="12506">MVQSEADTVAQLNALAQPTRLGVFKALMQAGPDGVSAGELARSLDVAPNTLSAHLTVLCRAGLTSQRRDGRSIIYTVEIPVVTSMIDALVNDCCAGHPEACAPLRRAQETGCGDAGTGRAS</sequence>